<dbReference type="EMBL" id="BGPR01000067">
    <property type="protein sequence ID" value="GBL89775.1"/>
    <property type="molecule type" value="Genomic_DNA"/>
</dbReference>
<protein>
    <submittedName>
        <fullName evidence="1">Uncharacterized protein</fullName>
    </submittedName>
</protein>
<evidence type="ECO:0000313" key="1">
    <source>
        <dbReference type="EMBL" id="GBL89775.1"/>
    </source>
</evidence>
<proteinExistence type="predicted"/>
<organism evidence="1 2">
    <name type="scientific">Araneus ventricosus</name>
    <name type="common">Orbweaver spider</name>
    <name type="synonym">Epeira ventricosa</name>
    <dbReference type="NCBI Taxonomy" id="182803"/>
    <lineage>
        <taxon>Eukaryota</taxon>
        <taxon>Metazoa</taxon>
        <taxon>Ecdysozoa</taxon>
        <taxon>Arthropoda</taxon>
        <taxon>Chelicerata</taxon>
        <taxon>Arachnida</taxon>
        <taxon>Araneae</taxon>
        <taxon>Araneomorphae</taxon>
        <taxon>Entelegynae</taxon>
        <taxon>Araneoidea</taxon>
        <taxon>Araneidae</taxon>
        <taxon>Araneus</taxon>
    </lineage>
</organism>
<dbReference type="Proteomes" id="UP000499080">
    <property type="component" value="Unassembled WGS sequence"/>
</dbReference>
<comment type="caution">
    <text evidence="1">The sequence shown here is derived from an EMBL/GenBank/DDBJ whole genome shotgun (WGS) entry which is preliminary data.</text>
</comment>
<name>A0A4Y2BEH2_ARAVE</name>
<accession>A0A4Y2BEH2</accession>
<reference evidence="1 2" key="1">
    <citation type="journal article" date="2019" name="Sci. Rep.">
        <title>Orb-weaving spider Araneus ventricosus genome elucidates the spidroin gene catalogue.</title>
        <authorList>
            <person name="Kono N."/>
            <person name="Nakamura H."/>
            <person name="Ohtoshi R."/>
            <person name="Moran D.A.P."/>
            <person name="Shinohara A."/>
            <person name="Yoshida Y."/>
            <person name="Fujiwara M."/>
            <person name="Mori M."/>
            <person name="Tomita M."/>
            <person name="Arakawa K."/>
        </authorList>
    </citation>
    <scope>NUCLEOTIDE SEQUENCE [LARGE SCALE GENOMIC DNA]</scope>
</reference>
<keyword evidence="2" id="KW-1185">Reference proteome</keyword>
<gene>
    <name evidence="1" type="ORF">AVEN_179563_1</name>
</gene>
<evidence type="ECO:0000313" key="2">
    <source>
        <dbReference type="Proteomes" id="UP000499080"/>
    </source>
</evidence>
<sequence length="113" mass="12616">MNNASGSRTRVSDLFAQKLATFFKNDKNRKDKAAVLHHTSGSVRGIHFYPPDFGIQNTLVAPQVYSAFDDGEEMSSGYNDESCSMTQSAVLVVQSRLLGQALDWKAEWLWRTA</sequence>
<dbReference type="AlphaFoldDB" id="A0A4Y2BEH2"/>